<dbReference type="SUPFAM" id="SSF49879">
    <property type="entry name" value="SMAD/FHA domain"/>
    <property type="match status" value="1"/>
</dbReference>
<evidence type="ECO:0000259" key="1">
    <source>
        <dbReference type="PROSITE" id="PS50006"/>
    </source>
</evidence>
<dbReference type="Gene3D" id="2.60.200.20">
    <property type="match status" value="1"/>
</dbReference>
<dbReference type="InterPro" id="IPR008984">
    <property type="entry name" value="SMAD_FHA_dom_sf"/>
</dbReference>
<dbReference type="Gene3D" id="2.20.28.160">
    <property type="match status" value="1"/>
</dbReference>
<dbReference type="Pfam" id="PF00498">
    <property type="entry name" value="FHA"/>
    <property type="match status" value="1"/>
</dbReference>
<keyword evidence="3" id="KW-1185">Reference proteome</keyword>
<dbReference type="InterPro" id="IPR011723">
    <property type="entry name" value="Znf/thioredoxin_put"/>
</dbReference>
<dbReference type="RefSeq" id="WP_201327256.1">
    <property type="nucleotide sequence ID" value="NZ_AP017470.1"/>
</dbReference>
<protein>
    <recommendedName>
        <fullName evidence="1">FHA domain-containing protein</fullName>
    </recommendedName>
</protein>
<evidence type="ECO:0000313" key="3">
    <source>
        <dbReference type="Proteomes" id="UP000595564"/>
    </source>
</evidence>
<proteinExistence type="predicted"/>
<feature type="domain" description="FHA" evidence="1">
    <location>
        <begin position="98"/>
        <end position="146"/>
    </location>
</feature>
<dbReference type="InterPro" id="IPR000253">
    <property type="entry name" value="FHA_dom"/>
</dbReference>
<name>A0A7R6SYU9_9BACT</name>
<sequence>MIIQCPECLKKYKFDESKFEGKPKKKVKCPHCGTIFEITNPVTKKQVDDSTKVSTSNKKLKEIQKALKNKSFKENKYSLAVLEGPLAGKILPITKPVVSIGRAKADINIPDPEISRIHCEIVILPDKVLLRDLNSTNGTYFDNLKITEVEIGNRDEFTIGDTTLMLIITPKNSPEEV</sequence>
<dbReference type="Proteomes" id="UP000595564">
    <property type="component" value="Chromosome"/>
</dbReference>
<dbReference type="PANTHER" id="PTHR23308">
    <property type="entry name" value="NUCLEAR INHIBITOR OF PROTEIN PHOSPHATASE-1"/>
    <property type="match status" value="1"/>
</dbReference>
<dbReference type="NCBIfam" id="TIGR02098">
    <property type="entry name" value="MJ0042_CXXC"/>
    <property type="match status" value="1"/>
</dbReference>
<accession>A0A7R6SYU9</accession>
<reference evidence="2 3" key="1">
    <citation type="journal article" date="2012" name="Extremophiles">
        <title>Thermotomaculum hydrothermale gen. nov., sp. nov., a novel heterotrophic thermophile within the phylum Acidobacteria from a deep-sea hydrothermal vent chimney in the Southern Okinawa Trough.</title>
        <authorList>
            <person name="Izumi H."/>
            <person name="Nunoura T."/>
            <person name="Miyazaki M."/>
            <person name="Mino S."/>
            <person name="Toki T."/>
            <person name="Takai K."/>
            <person name="Sako Y."/>
            <person name="Sawabe T."/>
            <person name="Nakagawa S."/>
        </authorList>
    </citation>
    <scope>NUCLEOTIDE SEQUENCE [LARGE SCALE GENOMIC DNA]</scope>
    <source>
        <strain evidence="2 3">AC55</strain>
    </source>
</reference>
<dbReference type="InterPro" id="IPR050923">
    <property type="entry name" value="Cell_Proc_Reg/RNA_Proc"/>
</dbReference>
<organism evidence="2 3">
    <name type="scientific">Thermotomaculum hydrothermale</name>
    <dbReference type="NCBI Taxonomy" id="981385"/>
    <lineage>
        <taxon>Bacteria</taxon>
        <taxon>Pseudomonadati</taxon>
        <taxon>Acidobacteriota</taxon>
        <taxon>Holophagae</taxon>
        <taxon>Thermotomaculales</taxon>
        <taxon>Thermotomaculaceae</taxon>
        <taxon>Thermotomaculum</taxon>
    </lineage>
</organism>
<evidence type="ECO:0000313" key="2">
    <source>
        <dbReference type="EMBL" id="BBB32956.1"/>
    </source>
</evidence>
<dbReference type="PROSITE" id="PS50006">
    <property type="entry name" value="FHA_DOMAIN"/>
    <property type="match status" value="1"/>
</dbReference>
<dbReference type="KEGG" id="thyd:TTHT_1446"/>
<dbReference type="EMBL" id="AP017470">
    <property type="protein sequence ID" value="BBB32956.1"/>
    <property type="molecule type" value="Genomic_DNA"/>
</dbReference>
<gene>
    <name evidence="2" type="ORF">TTHT_1446</name>
</gene>
<dbReference type="CDD" id="cd00060">
    <property type="entry name" value="FHA"/>
    <property type="match status" value="1"/>
</dbReference>
<dbReference type="AlphaFoldDB" id="A0A7R6SYU9"/>
<dbReference type="SMART" id="SM00240">
    <property type="entry name" value="FHA"/>
    <property type="match status" value="1"/>
</dbReference>
<dbReference type="Pfam" id="PF13717">
    <property type="entry name" value="Zn_ribbon_4"/>
    <property type="match status" value="1"/>
</dbReference>